<evidence type="ECO:0000313" key="3">
    <source>
        <dbReference type="Proteomes" id="UP000053825"/>
    </source>
</evidence>
<accession>A0A0L7R6U9</accession>
<reference evidence="2 3" key="1">
    <citation type="submission" date="2015-07" db="EMBL/GenBank/DDBJ databases">
        <title>The genome of Habropoda laboriosa.</title>
        <authorList>
            <person name="Pan H."/>
            <person name="Kapheim K."/>
        </authorList>
    </citation>
    <scope>NUCLEOTIDE SEQUENCE [LARGE SCALE GENOMIC DNA]</scope>
    <source>
        <strain evidence="2">0110345459</strain>
    </source>
</reference>
<protein>
    <submittedName>
        <fullName evidence="2">Uncharacterized protein</fullName>
    </submittedName>
</protein>
<feature type="compositionally biased region" description="Basic and acidic residues" evidence="1">
    <location>
        <begin position="28"/>
        <end position="39"/>
    </location>
</feature>
<feature type="non-terminal residue" evidence="2">
    <location>
        <position position="1"/>
    </location>
</feature>
<evidence type="ECO:0000256" key="1">
    <source>
        <dbReference type="SAM" id="MobiDB-lite"/>
    </source>
</evidence>
<evidence type="ECO:0000313" key="2">
    <source>
        <dbReference type="EMBL" id="KOC66600.1"/>
    </source>
</evidence>
<feature type="region of interest" description="Disordered" evidence="1">
    <location>
        <begin position="26"/>
        <end position="57"/>
    </location>
</feature>
<keyword evidence="3" id="KW-1185">Reference proteome</keyword>
<organism evidence="2 3">
    <name type="scientific">Habropoda laboriosa</name>
    <dbReference type="NCBI Taxonomy" id="597456"/>
    <lineage>
        <taxon>Eukaryota</taxon>
        <taxon>Metazoa</taxon>
        <taxon>Ecdysozoa</taxon>
        <taxon>Arthropoda</taxon>
        <taxon>Hexapoda</taxon>
        <taxon>Insecta</taxon>
        <taxon>Pterygota</taxon>
        <taxon>Neoptera</taxon>
        <taxon>Endopterygota</taxon>
        <taxon>Hymenoptera</taxon>
        <taxon>Apocrita</taxon>
        <taxon>Aculeata</taxon>
        <taxon>Apoidea</taxon>
        <taxon>Anthophila</taxon>
        <taxon>Apidae</taxon>
        <taxon>Habropoda</taxon>
    </lineage>
</organism>
<dbReference type="AlphaFoldDB" id="A0A0L7R6U9"/>
<name>A0A0L7R6U9_9HYME</name>
<proteinExistence type="predicted"/>
<sequence length="153" mass="17220">PGKAVGHSGSDGSGSEPITYYNCLASERASERPSERDRATSSTLQRGFNPGEPRNNHLPAIHPFASRSLLLLESFAVWPGINVCRSPCLAFPSCQYLLTSQSLSPFSSHIRRHLKTASPRRVYSYSPRISRNTRTRHAFRIRPYFFLYLPHTS</sequence>
<dbReference type="Proteomes" id="UP000053825">
    <property type="component" value="Unassembled WGS sequence"/>
</dbReference>
<dbReference type="EMBL" id="KQ414646">
    <property type="protein sequence ID" value="KOC66600.1"/>
    <property type="molecule type" value="Genomic_DNA"/>
</dbReference>
<gene>
    <name evidence="2" type="ORF">WH47_08993</name>
</gene>